<organism evidence="1 2">
    <name type="scientific">Pantoea cypripedii</name>
    <name type="common">Pectobacterium cypripedii</name>
    <name type="synonym">Erwinia cypripedii</name>
    <dbReference type="NCBI Taxonomy" id="55209"/>
    <lineage>
        <taxon>Bacteria</taxon>
        <taxon>Pseudomonadati</taxon>
        <taxon>Pseudomonadota</taxon>
        <taxon>Gammaproteobacteria</taxon>
        <taxon>Enterobacterales</taxon>
        <taxon>Erwiniaceae</taxon>
        <taxon>Pantoea</taxon>
    </lineage>
</organism>
<keyword evidence="2" id="KW-1185">Reference proteome</keyword>
<gene>
    <name evidence="1" type="ORF">HA50_26145</name>
</gene>
<dbReference type="RefSeq" id="WP_208617345.1">
    <property type="nucleotide sequence ID" value="NZ_JAGGMY010000007.1"/>
</dbReference>
<proteinExistence type="predicted"/>
<comment type="caution">
    <text evidence="1">The sequence shown here is derived from an EMBL/GenBank/DDBJ whole genome shotgun (WGS) entry which is preliminary data.</text>
</comment>
<evidence type="ECO:0000313" key="2">
    <source>
        <dbReference type="Proteomes" id="UP000193749"/>
    </source>
</evidence>
<dbReference type="STRING" id="55209.HA50_26145"/>
<reference evidence="1 2" key="1">
    <citation type="journal article" date="2017" name="Antonie Van Leeuwenhoek">
        <title>Phylogenomic resolution of the bacterial genus Pantoea and its relationship with Erwinia and Tatumella.</title>
        <authorList>
            <person name="Palmer M."/>
            <person name="Steenkamp E.T."/>
            <person name="Coetzee M.P."/>
            <person name="Chan W.Y."/>
            <person name="van Zyl E."/>
            <person name="De Maayer P."/>
            <person name="Coutinho T.A."/>
            <person name="Blom J."/>
            <person name="Smits T.H."/>
            <person name="Duffy B."/>
            <person name="Venter S.N."/>
        </authorList>
    </citation>
    <scope>NUCLEOTIDE SEQUENCE [LARGE SCALE GENOMIC DNA]</scope>
    <source>
        <strain evidence="1 2">LMG 2657</strain>
    </source>
</reference>
<protein>
    <submittedName>
        <fullName evidence="1">Uncharacterized protein</fullName>
    </submittedName>
</protein>
<name>A0A1X1EM99_PANCY</name>
<dbReference type="AlphaFoldDB" id="A0A1X1EM99"/>
<accession>A0A1X1EM99</accession>
<sequence length="96" mass="9984">MSSSVTVAAACYPAYHELCFADLVTLAGEEGGMLPFDADNADRVSAAAAARVAFAERTGPDHDGEPADTAGMAFDGLLATARMYHEAETENGEEGR</sequence>
<dbReference type="EMBL" id="MLJI01000002">
    <property type="protein sequence ID" value="ORM90055.1"/>
    <property type="molecule type" value="Genomic_DNA"/>
</dbReference>
<dbReference type="Proteomes" id="UP000193749">
    <property type="component" value="Unassembled WGS sequence"/>
</dbReference>
<evidence type="ECO:0000313" key="1">
    <source>
        <dbReference type="EMBL" id="ORM90055.1"/>
    </source>
</evidence>